<feature type="region of interest" description="Disordered" evidence="12">
    <location>
        <begin position="66"/>
        <end position="132"/>
    </location>
</feature>
<dbReference type="SUPFAM" id="SSF50729">
    <property type="entry name" value="PH domain-like"/>
    <property type="match status" value="1"/>
</dbReference>
<dbReference type="PROSITE" id="PS50010">
    <property type="entry name" value="DH_2"/>
    <property type="match status" value="1"/>
</dbReference>
<reference evidence="19" key="2">
    <citation type="submission" date="2025-04" db="UniProtKB">
        <authorList>
            <consortium name="RefSeq"/>
        </authorList>
    </citation>
    <scope>IDENTIFICATION</scope>
</reference>
<dbReference type="Pfam" id="PF00168">
    <property type="entry name" value="C2"/>
    <property type="match status" value="1"/>
</dbReference>
<evidence type="ECO:0000259" key="16">
    <source>
        <dbReference type="PROSITE" id="PS50238"/>
    </source>
</evidence>
<keyword evidence="18" id="KW-1185">Reference proteome</keyword>
<dbReference type="SMART" id="SM00233">
    <property type="entry name" value="PH"/>
    <property type="match status" value="1"/>
</dbReference>
<dbReference type="GO" id="GO:0016020">
    <property type="term" value="C:membrane"/>
    <property type="evidence" value="ECO:0007669"/>
    <property type="project" value="TreeGrafter"/>
</dbReference>
<feature type="compositionally biased region" description="Basic and acidic residues" evidence="12">
    <location>
        <begin position="108"/>
        <end position="118"/>
    </location>
</feature>
<comment type="subcellular location">
    <subcellularLocation>
        <location evidence="1">Cell projection</location>
        <location evidence="1">Axon</location>
    </subcellularLocation>
    <subcellularLocation>
        <location evidence="2">Cell projection</location>
        <location evidence="2">Dendritic spine</location>
    </subcellularLocation>
</comment>
<name>A0A0P6JA27_HETGA</name>
<keyword evidence="5" id="KW-0597">Phosphoprotein</keyword>
<comment type="subunit">
    <text evidence="10">Interacts with DLG4.</text>
</comment>
<feature type="region of interest" description="Disordered" evidence="12">
    <location>
        <begin position="261"/>
        <end position="297"/>
    </location>
</feature>
<dbReference type="PROSITE" id="PS00741">
    <property type="entry name" value="DH_1"/>
    <property type="match status" value="1"/>
</dbReference>
<dbReference type="InterPro" id="IPR011993">
    <property type="entry name" value="PH-like_dom_sf"/>
</dbReference>
<dbReference type="InterPro" id="IPR035899">
    <property type="entry name" value="DBL_dom_sf"/>
</dbReference>
<dbReference type="GO" id="GO:0005085">
    <property type="term" value="F:guanyl-nucleotide exchange factor activity"/>
    <property type="evidence" value="ECO:0007669"/>
    <property type="project" value="UniProtKB-KW"/>
</dbReference>
<dbReference type="CDD" id="cd13366">
    <property type="entry name" value="PH_ABR"/>
    <property type="match status" value="1"/>
</dbReference>
<dbReference type="Gene3D" id="2.30.29.30">
    <property type="entry name" value="Pleckstrin-homology domain (PH domain)/Phosphotyrosine-binding domain (PTB)"/>
    <property type="match status" value="1"/>
</dbReference>
<evidence type="ECO:0000256" key="10">
    <source>
        <dbReference type="ARBA" id="ARBA00064398"/>
    </source>
</evidence>
<dbReference type="Gene3D" id="1.20.900.10">
    <property type="entry name" value="Dbl homology (DH) domain"/>
    <property type="match status" value="1"/>
</dbReference>
<dbReference type="SUPFAM" id="SSF49562">
    <property type="entry name" value="C2 domain (Calcium/lipid-binding domain, CaLB)"/>
    <property type="match status" value="1"/>
</dbReference>
<dbReference type="SMART" id="SM00324">
    <property type="entry name" value="RhoGAP"/>
    <property type="match status" value="1"/>
</dbReference>
<dbReference type="InterPro" id="IPR000198">
    <property type="entry name" value="RhoGAP_dom"/>
</dbReference>
<evidence type="ECO:0000313" key="19">
    <source>
        <dbReference type="RefSeq" id="XP_004857149.1"/>
    </source>
</evidence>
<evidence type="ECO:0000256" key="2">
    <source>
        <dbReference type="ARBA" id="ARBA00004552"/>
    </source>
</evidence>
<dbReference type="PROSITE" id="PS50004">
    <property type="entry name" value="C2"/>
    <property type="match status" value="1"/>
</dbReference>
<evidence type="ECO:0000256" key="8">
    <source>
        <dbReference type="ARBA" id="ARBA00023273"/>
    </source>
</evidence>
<feature type="region of interest" description="Disordered" evidence="12">
    <location>
        <begin position="165"/>
        <end position="216"/>
    </location>
</feature>
<dbReference type="InterPro" id="IPR008936">
    <property type="entry name" value="Rho_GTPase_activation_prot"/>
</dbReference>
<evidence type="ECO:0000256" key="3">
    <source>
        <dbReference type="ARBA" id="ARBA00019427"/>
    </source>
</evidence>
<evidence type="ECO:0000256" key="12">
    <source>
        <dbReference type="SAM" id="MobiDB-lite"/>
    </source>
</evidence>
<dbReference type="GO" id="GO:0030424">
    <property type="term" value="C:axon"/>
    <property type="evidence" value="ECO:0007669"/>
    <property type="project" value="UniProtKB-SubCell"/>
</dbReference>
<feature type="compositionally biased region" description="Basic and acidic residues" evidence="12">
    <location>
        <begin position="267"/>
        <end position="281"/>
    </location>
</feature>
<evidence type="ECO:0000256" key="4">
    <source>
        <dbReference type="ARBA" id="ARBA00022468"/>
    </source>
</evidence>
<dbReference type="CDD" id="cd00160">
    <property type="entry name" value="RhoGEF"/>
    <property type="match status" value="1"/>
</dbReference>
<evidence type="ECO:0000313" key="17">
    <source>
        <dbReference type="EMBL" id="JAO01113.1"/>
    </source>
</evidence>
<evidence type="ECO:0000256" key="7">
    <source>
        <dbReference type="ARBA" id="ARBA00023018"/>
    </source>
</evidence>
<dbReference type="FunFam" id="1.10.555.10:FF:000004">
    <property type="entry name" value="active breakpoint cluster region-related protein-like"/>
    <property type="match status" value="1"/>
</dbReference>
<evidence type="ECO:0000259" key="14">
    <source>
        <dbReference type="PROSITE" id="PS50004"/>
    </source>
</evidence>
<evidence type="ECO:0000256" key="6">
    <source>
        <dbReference type="ARBA" id="ARBA00022658"/>
    </source>
</evidence>
<dbReference type="GO" id="GO:0005096">
    <property type="term" value="F:GTPase activator activity"/>
    <property type="evidence" value="ECO:0007669"/>
    <property type="project" value="UniProtKB-KW"/>
</dbReference>
<keyword evidence="8" id="KW-0966">Cell projection</keyword>
<dbReference type="Pfam" id="PF19057">
    <property type="entry name" value="PH_19"/>
    <property type="match status" value="1"/>
</dbReference>
<feature type="domain" description="C2" evidence="14">
    <location>
        <begin position="804"/>
        <end position="933"/>
    </location>
</feature>
<feature type="compositionally biased region" description="Basic and acidic residues" evidence="12">
    <location>
        <begin position="311"/>
        <end position="337"/>
    </location>
</feature>
<dbReference type="PROSITE" id="PS50238">
    <property type="entry name" value="RHOGAP"/>
    <property type="match status" value="1"/>
</dbReference>
<dbReference type="CDD" id="cd04387">
    <property type="entry name" value="RhoGAP_Bcr"/>
    <property type="match status" value="1"/>
</dbReference>
<comment type="function">
    <text evidence="9">Protein with a unique structure having two opposing regulatory activities toward small GTP-binding proteins. The C-terminus is a GTPase-activating protein domain which stimulates GTP hydrolysis by RAC1, RAC2 and CDC42. Accelerates the intrinsic rate of GTP hydrolysis of RAC1 or CDC42, leading to down-regulation of the active GTP-bound form. The central Dbl homology (DH) domain functions as guanine nucleotide exchange factor (GEF) that modulates the GTPases CDC42, RHOA and RAC1. Promotes the conversion of CDC42, RHOA and RAC1 from the GDP-bound to the GTP-bound form. Functions as an important negative regulator of neuronal RAC1 activity. Regulates macrophage functions such as CSF-1 directed motility and phagocytosis through the modulation of RAC1 activity.</text>
</comment>
<evidence type="ECO:0000256" key="1">
    <source>
        <dbReference type="ARBA" id="ARBA00004489"/>
    </source>
</evidence>
<dbReference type="FunFam" id="2.30.29.30:FF:000112">
    <property type="entry name" value="active breakpoint cluster region-related protein isoform X2"/>
    <property type="match status" value="1"/>
</dbReference>
<evidence type="ECO:0000259" key="15">
    <source>
        <dbReference type="PROSITE" id="PS50010"/>
    </source>
</evidence>
<feature type="compositionally biased region" description="Basic and acidic residues" evidence="12">
    <location>
        <begin position="66"/>
        <end position="77"/>
    </location>
</feature>
<dbReference type="InterPro" id="IPR000008">
    <property type="entry name" value="C2_dom"/>
</dbReference>
<dbReference type="Pfam" id="PF00620">
    <property type="entry name" value="RhoGAP"/>
    <property type="match status" value="1"/>
</dbReference>
<dbReference type="Pfam" id="PF00621">
    <property type="entry name" value="RhoGEF"/>
    <property type="match status" value="1"/>
</dbReference>
<evidence type="ECO:0000256" key="11">
    <source>
        <dbReference type="SAM" id="Coils"/>
    </source>
</evidence>
<dbReference type="EMBL" id="GEBF01002520">
    <property type="protein sequence ID" value="JAO01113.1"/>
    <property type="molecule type" value="Transcribed_RNA"/>
</dbReference>
<dbReference type="SMART" id="SM00239">
    <property type="entry name" value="C2"/>
    <property type="match status" value="1"/>
</dbReference>
<evidence type="ECO:0000256" key="9">
    <source>
        <dbReference type="ARBA" id="ARBA00057220"/>
    </source>
</evidence>
<evidence type="ECO:0000313" key="18">
    <source>
        <dbReference type="Proteomes" id="UP000694906"/>
    </source>
</evidence>
<protein>
    <recommendedName>
        <fullName evidence="3">Active breakpoint cluster region-related protein</fullName>
    </recommendedName>
</protein>
<dbReference type="Proteomes" id="UP000694906">
    <property type="component" value="Unplaced"/>
</dbReference>
<dbReference type="GO" id="GO:0004674">
    <property type="term" value="F:protein serine/threonine kinase activity"/>
    <property type="evidence" value="ECO:0007669"/>
    <property type="project" value="InterPro"/>
</dbReference>
<dbReference type="InterPro" id="IPR037769">
    <property type="entry name" value="Abr/Bcr"/>
</dbReference>
<dbReference type="GO" id="GO:0035556">
    <property type="term" value="P:intracellular signal transduction"/>
    <property type="evidence" value="ECO:0007669"/>
    <property type="project" value="InterPro"/>
</dbReference>
<feature type="domain" description="PH" evidence="13">
    <location>
        <begin position="621"/>
        <end position="779"/>
    </location>
</feature>
<dbReference type="SMART" id="SM00325">
    <property type="entry name" value="RhoGEF"/>
    <property type="match status" value="1"/>
</dbReference>
<feature type="coiled-coil region" evidence="11">
    <location>
        <begin position="28"/>
        <end position="55"/>
    </location>
</feature>
<dbReference type="GeneID" id="101709206"/>
<dbReference type="CTD" id="29"/>
<dbReference type="SUPFAM" id="SSF69036">
    <property type="entry name" value="Bcr-Abl oncoprotein oligomerization domain"/>
    <property type="match status" value="1"/>
</dbReference>
<dbReference type="RefSeq" id="XP_004857149.1">
    <property type="nucleotide sequence ID" value="XM_004857092.3"/>
</dbReference>
<feature type="compositionally biased region" description="Polar residues" evidence="12">
    <location>
        <begin position="374"/>
        <end position="384"/>
    </location>
</feature>
<dbReference type="InterPro" id="IPR001849">
    <property type="entry name" value="PH_domain"/>
</dbReference>
<evidence type="ECO:0000259" key="13">
    <source>
        <dbReference type="PROSITE" id="PS50003"/>
    </source>
</evidence>
<dbReference type="CDD" id="cd08686">
    <property type="entry name" value="C2_ABR"/>
    <property type="match status" value="1"/>
</dbReference>
<dbReference type="PANTHER" id="PTHR23182">
    <property type="entry name" value="BREAKPOINT CLUSTER REGION PROTEIN BCR"/>
    <property type="match status" value="1"/>
</dbReference>
<feature type="domain" description="DH" evidence="15">
    <location>
        <begin position="411"/>
        <end position="604"/>
    </location>
</feature>
<dbReference type="SUPFAM" id="SSF48350">
    <property type="entry name" value="GTPase activation domain, GAP"/>
    <property type="match status" value="1"/>
</dbReference>
<dbReference type="SUPFAM" id="SSF48065">
    <property type="entry name" value="DBL homology domain (DH-domain)"/>
    <property type="match status" value="1"/>
</dbReference>
<dbReference type="InterPro" id="IPR035892">
    <property type="entry name" value="C2_domain_sf"/>
</dbReference>
<keyword evidence="7" id="KW-0770">Synapse</keyword>
<dbReference type="InterPro" id="IPR036481">
    <property type="entry name" value="Bcr-Abl_oncoprot_oligo_sf"/>
</dbReference>
<feature type="domain" description="Rho-GAP" evidence="16">
    <location>
        <begin position="967"/>
        <end position="1165"/>
    </location>
</feature>
<dbReference type="PROSITE" id="PS50003">
    <property type="entry name" value="PH_DOMAIN"/>
    <property type="match status" value="1"/>
</dbReference>
<dbReference type="InterPro" id="IPR015123">
    <property type="entry name" value="Bcr-Abl_oncoprot_oligo"/>
</dbReference>
<dbReference type="OrthoDB" id="79452at2759"/>
<dbReference type="Gene3D" id="1.10.555.10">
    <property type="entry name" value="Rho GTPase activation protein"/>
    <property type="match status" value="1"/>
</dbReference>
<dbReference type="AlphaFoldDB" id="A0A0P6JA27"/>
<gene>
    <name evidence="17" type="primary">ABR</name>
    <name evidence="19" type="synonym">Abr</name>
</gene>
<evidence type="ECO:0000256" key="5">
    <source>
        <dbReference type="ARBA" id="ARBA00022553"/>
    </source>
</evidence>
<dbReference type="PANTHER" id="PTHR23182:SF5">
    <property type="entry name" value="ACTIVE BREAKPOINT CLUSTER REGION-RELATED PROTEIN"/>
    <property type="match status" value="1"/>
</dbReference>
<dbReference type="InterPro" id="IPR001331">
    <property type="entry name" value="GDS_CDC24_CS"/>
</dbReference>
<dbReference type="InterPro" id="IPR037865">
    <property type="entry name" value="ABR_PH"/>
</dbReference>
<dbReference type="Gene3D" id="4.10.280.30">
    <property type="entry name" value="Bcr-Abl oncoprotein oligomerisation domain"/>
    <property type="match status" value="1"/>
</dbReference>
<dbReference type="Pfam" id="PF09036">
    <property type="entry name" value="Bcr-Abl_Oligo"/>
    <property type="match status" value="1"/>
</dbReference>
<keyword evidence="4" id="KW-0343">GTPase activation</keyword>
<keyword evidence="11" id="KW-0175">Coiled coil</keyword>
<sequence length="1179" mass="132852">MWDPEEFERHWQAEFPGEQAPVMRLESVLDMERELERCKLNLKRLQQVLAEEKFKVSYLETALAGEKLDQGRGRAEGGDGGSGGPSEEDPVPAGQKEGSAGGSGDGPDPERPDREVAGKAEQNPYLCLDLPPGPRVAEGGGAVLSLTAVIHQQLLQPRLLFRPGEDCATPSREGPVSHAPGKERSLGTREGRGSEEGEPNASGADDGGDSSDHDFEMVDLNEKFVLNHLVVAPYRFGARDEAEKPARASSPHRWMHLIPGCRRQRHPSRDLELEVETKEGRASLLPEDEPPRRGAREHFPYWGRKRFLRVPERDSPSHSSPERGSDCSRNSSDHEDGSSADFSYATDDYDAEGHEEQKGPPEGSETMPYIDESPTMSPQLSTRSQGGGDSISPTPPEGLAHGVEAGKGLEMRKLVLSGFLASEEIYINQLEALLLPMKPLKATATTSQPVLTIQQIETIFYKIQDIYEIHKEFYDNLCPKVQQWDSQVTMGHLFQKLASQLGVYKAFVDNYKVALETAEKCSQSNNQFQKISEELKVKGPKDSKDSHTSVTMEALLYKPIDRVTRSTLVLHDLLKHTPVDHPDYPLLQDALRISQNFLSSINEDIDPRRTAVTTPKGETRQLVKDGFLVEMSESSRKLRHVFLFTDVLLCAKLKKTSAGKHQQYDCKWYIPLADLVFPSPEESEASPQVHLFPDHELEDMKMKISALKSEIQKEKANKGQSRAIERLKKKMFENEFLLLLNSPTIPFRIHNRNGKSYLFLLSSDYERSEWREAIQKLQKKDLQAFVLSSVELQVLTGSCFKLRTVHNIPVTSNKDDDESPGLYGFLHVIVHSAKGFKQSANLYCTLEVDSFGYFVSKAKTRVFRDTAEPKWDEEFEIELEGSQSLRILCYEKCYDKTKVNKDNNEIVDKIMGKGQIQLDPQTVETKNWHTDVIEMNGIKVEFSMKFTSRDMSLKRTPSKKQTGVFGVKISVVTKRERSKVPYIVRQCVEEVEKRGIEEVGIYRISGVATDIQALKAVFDANNKDILLMLSDMDINAIAGTLKLYFRELPEPLLTDRLYPAFMEGIALSDPAAKENCMMHLLRSLPDPNLITFLFLLEHLKRVAEKEPINKMSLHNLATVFGPTLLRPSEVESKAHLTSAADIWSHDVMAQVQVLLYYLQHPPISFAELKRNTLYFSTDV</sequence>
<reference evidence="17" key="1">
    <citation type="submission" date="2015-10" db="EMBL/GenBank/DDBJ databases">
        <title>FRAMA: From RNA-seq data to annotated mRNA assemblies.</title>
        <authorList>
            <person name="Bens M."/>
            <person name="Sahm A."/>
            <person name="Jahn N."/>
            <person name="Morhart M."/>
            <person name="Holtze S."/>
            <person name="Hildebrandt T.B."/>
            <person name="Platzer M."/>
            <person name="Szafranski K."/>
        </authorList>
    </citation>
    <scope>NUCLEOTIDE SEQUENCE</scope>
    <source>
        <tissue evidence="17">Kidney</tissue>
    </source>
</reference>
<accession>A0A0P6JA27</accession>
<proteinExistence type="predicted"/>
<feature type="region of interest" description="Disordered" evidence="12">
    <location>
        <begin position="311"/>
        <end position="402"/>
    </location>
</feature>
<organism evidence="17">
    <name type="scientific">Heterocephalus glaber</name>
    <name type="common">Naked mole rat</name>
    <dbReference type="NCBI Taxonomy" id="10181"/>
    <lineage>
        <taxon>Eukaryota</taxon>
        <taxon>Metazoa</taxon>
        <taxon>Chordata</taxon>
        <taxon>Craniata</taxon>
        <taxon>Vertebrata</taxon>
        <taxon>Euteleostomi</taxon>
        <taxon>Mammalia</taxon>
        <taxon>Eutheria</taxon>
        <taxon>Euarchontoglires</taxon>
        <taxon>Glires</taxon>
        <taxon>Rodentia</taxon>
        <taxon>Hystricomorpha</taxon>
        <taxon>Bathyergidae</taxon>
        <taxon>Heterocephalus</taxon>
    </lineage>
</organism>
<dbReference type="InterPro" id="IPR000219">
    <property type="entry name" value="DH_dom"/>
</dbReference>
<keyword evidence="6" id="KW-0344">Guanine-nucleotide releasing factor</keyword>
<dbReference type="GO" id="GO:0043197">
    <property type="term" value="C:dendritic spine"/>
    <property type="evidence" value="ECO:0007669"/>
    <property type="project" value="UniProtKB-SubCell"/>
</dbReference>
<dbReference type="FunFam" id="2.60.40.150:FF:000057">
    <property type="entry name" value="active breakpoint cluster region-related protein isoform X1"/>
    <property type="match status" value="1"/>
</dbReference>
<dbReference type="FunFam" id="1.20.900.10:FF:000014">
    <property type="entry name" value="active breakpoint cluster region-related protein isoform X2"/>
    <property type="match status" value="1"/>
</dbReference>
<dbReference type="Gene3D" id="2.60.40.150">
    <property type="entry name" value="C2 domain"/>
    <property type="match status" value="1"/>
</dbReference>
<dbReference type="KEGG" id="hgl:101709206"/>
<feature type="compositionally biased region" description="Basic and acidic residues" evidence="12">
    <location>
        <begin position="180"/>
        <end position="195"/>
    </location>
</feature>